<dbReference type="RefSeq" id="WP_198829439.1">
    <property type="nucleotide sequence ID" value="NZ_CP066308.1"/>
</dbReference>
<proteinExistence type="predicted"/>
<reference evidence="3" key="2">
    <citation type="submission" date="2021-04" db="EMBL/GenBank/DDBJ databases">
        <title>Brevibacillus composti FJAT-54423, complete genome.</title>
        <authorList>
            <person name="Tang R."/>
        </authorList>
    </citation>
    <scope>NUCLEOTIDE SEQUENCE</scope>
    <source>
        <strain evidence="3">FJAT-54424</strain>
    </source>
</reference>
<dbReference type="PANTHER" id="PTHR43798">
    <property type="entry name" value="MONOACYLGLYCEROL LIPASE"/>
    <property type="match status" value="1"/>
</dbReference>
<dbReference type="Proteomes" id="UP000677234">
    <property type="component" value="Chromosome"/>
</dbReference>
<name>A0A7T5JQ34_9BACL</name>
<dbReference type="EMBL" id="CP073708">
    <property type="protein sequence ID" value="QUO42955.1"/>
    <property type="molecule type" value="Genomic_DNA"/>
</dbReference>
<gene>
    <name evidence="2" type="ORF">JD108_08705</name>
    <name evidence="3" type="ORF">KDJ56_08385</name>
</gene>
<dbReference type="InterPro" id="IPR050266">
    <property type="entry name" value="AB_hydrolase_sf"/>
</dbReference>
<dbReference type="GO" id="GO:0016020">
    <property type="term" value="C:membrane"/>
    <property type="evidence" value="ECO:0007669"/>
    <property type="project" value="TreeGrafter"/>
</dbReference>
<evidence type="ECO:0000313" key="4">
    <source>
        <dbReference type="Proteomes" id="UP000595847"/>
    </source>
</evidence>
<dbReference type="InterPro" id="IPR000073">
    <property type="entry name" value="AB_hydrolase_1"/>
</dbReference>
<feature type="domain" description="AB hydrolase-1" evidence="1">
    <location>
        <begin position="62"/>
        <end position="286"/>
    </location>
</feature>
<reference evidence="2 4" key="1">
    <citation type="submission" date="2020-12" db="EMBL/GenBank/DDBJ databases">
        <title>strain FJAT-54423T represents a novel species of the genus Brevibacillus.</title>
        <authorList>
            <person name="Tang R."/>
        </authorList>
    </citation>
    <scope>NUCLEOTIDE SEQUENCE [LARGE SCALE GENOMIC DNA]</scope>
    <source>
        <strain evidence="2 4">FJAT-54423</strain>
    </source>
</reference>
<evidence type="ECO:0000313" key="3">
    <source>
        <dbReference type="EMBL" id="QUO42955.1"/>
    </source>
</evidence>
<sequence>MTKPQNRTVNDQPLATAAENRDRFQEAYTASLRLWPVPYETVYVPTRFGQTHVVTCGREDAPPLVLLHGAMFSSTMWYPNVEAWSESYRIYAIDIIGDKNLSIPEAGCASRAEYAAWLLEVWDALGIHKPNLLGLSLGGMHALNLLVRAPERIERAVILSPAESLVPLHPDFYSHAFGLLQPDGDVRFLEWMFADRYLLPRPFLEQFRAAIAWRDEARSGLPKENGFPYVYTDEELQSIRVPLLLMWGENEVIYDPRSAMERAGRLIPEAQTILVPQAGHVLSMESAAYVNQAAADFFKGTRPSPPALPPA</sequence>
<evidence type="ECO:0000313" key="5">
    <source>
        <dbReference type="Proteomes" id="UP000677234"/>
    </source>
</evidence>
<dbReference type="AlphaFoldDB" id="A0A7T5JQ34"/>
<dbReference type="EMBL" id="CP066308">
    <property type="protein sequence ID" value="QQE75929.1"/>
    <property type="molecule type" value="Genomic_DNA"/>
</dbReference>
<dbReference type="PRINTS" id="PR00111">
    <property type="entry name" value="ABHYDROLASE"/>
</dbReference>
<dbReference type="KEGG" id="bcop:JD108_08705"/>
<dbReference type="SUPFAM" id="SSF53474">
    <property type="entry name" value="alpha/beta-Hydrolases"/>
    <property type="match status" value="1"/>
</dbReference>
<dbReference type="InterPro" id="IPR029058">
    <property type="entry name" value="AB_hydrolase_fold"/>
</dbReference>
<keyword evidence="2" id="KW-0378">Hydrolase</keyword>
<dbReference type="PANTHER" id="PTHR43798:SF33">
    <property type="entry name" value="HYDROLASE, PUTATIVE (AFU_ORTHOLOGUE AFUA_2G14860)-RELATED"/>
    <property type="match status" value="1"/>
</dbReference>
<dbReference type="GO" id="GO:0016787">
    <property type="term" value="F:hydrolase activity"/>
    <property type="evidence" value="ECO:0007669"/>
    <property type="project" value="UniProtKB-KW"/>
</dbReference>
<organism evidence="2 4">
    <name type="scientific">Brevibacillus composti</name>
    <dbReference type="NCBI Taxonomy" id="2796470"/>
    <lineage>
        <taxon>Bacteria</taxon>
        <taxon>Bacillati</taxon>
        <taxon>Bacillota</taxon>
        <taxon>Bacilli</taxon>
        <taxon>Bacillales</taxon>
        <taxon>Paenibacillaceae</taxon>
        <taxon>Brevibacillus</taxon>
    </lineage>
</organism>
<evidence type="ECO:0000259" key="1">
    <source>
        <dbReference type="Pfam" id="PF00561"/>
    </source>
</evidence>
<dbReference type="Pfam" id="PF00561">
    <property type="entry name" value="Abhydrolase_1"/>
    <property type="match status" value="1"/>
</dbReference>
<keyword evidence="5" id="KW-1185">Reference proteome</keyword>
<dbReference type="Proteomes" id="UP000595847">
    <property type="component" value="Chromosome"/>
</dbReference>
<accession>A0A7T5JQ34</accession>
<protein>
    <submittedName>
        <fullName evidence="2">Alpha/beta hydrolase</fullName>
    </submittedName>
</protein>
<evidence type="ECO:0000313" key="2">
    <source>
        <dbReference type="EMBL" id="QQE75929.1"/>
    </source>
</evidence>
<dbReference type="Gene3D" id="3.40.50.1820">
    <property type="entry name" value="alpha/beta hydrolase"/>
    <property type="match status" value="1"/>
</dbReference>